<sequence length="371" mass="40480">MGSYEETVVDREVAGAWLTFRVRVADRLADMPVDDVLALGLPDADDGWTVELVVTRRDSRFEALWEWDDEQDRPQARHGRSIAFGPGSIDAYARVISDALESAGAVHPSFVEVLAGDLVLADPAEPTSAPAPRTPTPESVTPLDRADLQQWVERAVSERLGFEPPVRDDGSIGLARDAGRVDIRVSRSRPVVEVWAVVARDVDVRKARKRLLKLNGRFHFFCFSLIGDSLVVATTVNAAPFCSAHLDRAIDSTFGFLQDEGARVRAKVIRPRPGTPVALGVDEDLLLLFGMSGGRSDLVIMARDLADDSRRSLRRWRDAAIEAGKLARRRTASAEGALQDALLLQVIAWRKVVSALDDAIGEITDESGAAA</sequence>
<dbReference type="SUPFAM" id="SSF69635">
    <property type="entry name" value="Type III secretory system chaperone-like"/>
    <property type="match status" value="1"/>
</dbReference>
<dbReference type="Pfam" id="PF22551">
    <property type="entry name" value="TY-Chap1"/>
    <property type="match status" value="1"/>
</dbReference>
<evidence type="ECO:0000259" key="1">
    <source>
        <dbReference type="Pfam" id="PF22551"/>
    </source>
</evidence>
<evidence type="ECO:0000313" key="2">
    <source>
        <dbReference type="EMBL" id="QGG41836.1"/>
    </source>
</evidence>
<dbReference type="RefSeq" id="WP_153653102.1">
    <property type="nucleotide sequence ID" value="NZ_CP045737.1"/>
</dbReference>
<name>A0A5Q2ML66_9ACTN</name>
<keyword evidence="3" id="KW-1185">Reference proteome</keyword>
<proteinExistence type="predicted"/>
<dbReference type="KEGG" id="aef:GEV26_10930"/>
<reference evidence="2 3" key="1">
    <citation type="submission" date="2019-11" db="EMBL/GenBank/DDBJ databases">
        <authorList>
            <person name="Li J."/>
        </authorList>
    </citation>
    <scope>NUCLEOTIDE SEQUENCE [LARGE SCALE GENOMIC DNA]</scope>
    <source>
        <strain evidence="2 3">MF47</strain>
    </source>
</reference>
<dbReference type="EMBL" id="CP045737">
    <property type="protein sequence ID" value="QGG41836.1"/>
    <property type="molecule type" value="Genomic_DNA"/>
</dbReference>
<dbReference type="Proteomes" id="UP000392064">
    <property type="component" value="Chromosome"/>
</dbReference>
<organism evidence="2 3">
    <name type="scientific">Aeromicrobium yanjiei</name>
    <dbReference type="NCBI Taxonomy" id="2662028"/>
    <lineage>
        <taxon>Bacteria</taxon>
        <taxon>Bacillati</taxon>
        <taxon>Actinomycetota</taxon>
        <taxon>Actinomycetes</taxon>
        <taxon>Propionibacteriales</taxon>
        <taxon>Nocardioidaceae</taxon>
        <taxon>Aeromicrobium</taxon>
    </lineage>
</organism>
<dbReference type="InterPro" id="IPR054343">
    <property type="entry name" value="TY-Chap_M"/>
</dbReference>
<gene>
    <name evidence="2" type="ORF">GEV26_10930</name>
</gene>
<evidence type="ECO:0000313" key="3">
    <source>
        <dbReference type="Proteomes" id="UP000392064"/>
    </source>
</evidence>
<feature type="domain" description="TY-Chap central" evidence="1">
    <location>
        <begin position="147"/>
        <end position="266"/>
    </location>
</feature>
<dbReference type="AlphaFoldDB" id="A0A5Q2ML66"/>
<accession>A0A5Q2ML66</accession>
<protein>
    <recommendedName>
        <fullName evidence="1">TY-Chap central domain-containing protein</fullName>
    </recommendedName>
</protein>